<dbReference type="InterPro" id="IPR003661">
    <property type="entry name" value="HisK_dim/P_dom"/>
</dbReference>
<dbReference type="InterPro" id="IPR005467">
    <property type="entry name" value="His_kinase_dom"/>
</dbReference>
<evidence type="ECO:0000256" key="2">
    <source>
        <dbReference type="ARBA" id="ARBA00012438"/>
    </source>
</evidence>
<sequence length="486" mass="53341">MTESPDSIAREREFYRRQCDEQGSRILQLQQALTQSRREARRNRATAEIMGELNRLAGEAVDPRSLAISFLERMMVTLRRDRALMLACEESGSTARVLSAVGFPAGAAPVELHLGCDSGHCPEALDFSSNPAVMDGLRHAMGVASLLWACHPAERLVLLLGGNGEQQPLALEQEESDQEIVRQALAVYAGIRELIRLKAELQAENVERRQAEEALRAHRDRLQQLVAERTWDLEQAKEAAEAANRAKSHFLASISHELRTPMHAILGFAGLGVEQSSHAGRDRLESYFRVVQESGQRLLSLLNDLLDLSRLEAGRLELELAAYDLVNLVRATLEEFGVLLDEHRQEVVLTVETAVTEVWCDPDRTMQVIRNLLSNAIKYSPAGSAIEVRFQAAELSRQGGRHPAVAVTVTDCGVGIPEGETERIFEKFVQSSRTRMAGSGAGLGLAICRDIVVAHGGQIRADNADGGGTRFTVVLPCPPSGTTHIE</sequence>
<dbReference type="SMART" id="SM00388">
    <property type="entry name" value="HisKA"/>
    <property type="match status" value="1"/>
</dbReference>
<dbReference type="PANTHER" id="PTHR43711">
    <property type="entry name" value="TWO-COMPONENT HISTIDINE KINASE"/>
    <property type="match status" value="1"/>
</dbReference>
<dbReference type="InterPro" id="IPR036097">
    <property type="entry name" value="HisK_dim/P_sf"/>
</dbReference>
<evidence type="ECO:0000256" key="5">
    <source>
        <dbReference type="ARBA" id="ARBA00022777"/>
    </source>
</evidence>
<dbReference type="InterPro" id="IPR036890">
    <property type="entry name" value="HATPase_C_sf"/>
</dbReference>
<evidence type="ECO:0000256" key="3">
    <source>
        <dbReference type="ARBA" id="ARBA00022553"/>
    </source>
</evidence>
<evidence type="ECO:0000256" key="1">
    <source>
        <dbReference type="ARBA" id="ARBA00000085"/>
    </source>
</evidence>
<comment type="caution">
    <text evidence="9">The sequence shown here is derived from an EMBL/GenBank/DDBJ whole genome shotgun (WGS) entry which is preliminary data.</text>
</comment>
<dbReference type="InterPro" id="IPR004358">
    <property type="entry name" value="Sig_transdc_His_kin-like_C"/>
</dbReference>
<evidence type="ECO:0000313" key="10">
    <source>
        <dbReference type="Proteomes" id="UP000252707"/>
    </source>
</evidence>
<keyword evidence="5" id="KW-0418">Kinase</keyword>
<dbReference type="PRINTS" id="PR00344">
    <property type="entry name" value="BCTRLSENSOR"/>
</dbReference>
<keyword evidence="3" id="KW-0597">Phosphoprotein</keyword>
<dbReference type="Gene3D" id="1.10.287.130">
    <property type="match status" value="1"/>
</dbReference>
<proteinExistence type="predicted"/>
<reference evidence="9 10" key="1">
    <citation type="submission" date="2018-07" db="EMBL/GenBank/DDBJ databases">
        <title>Genomic Encyclopedia of Type Strains, Phase IV (KMG-IV): sequencing the most valuable type-strain genomes for metagenomic binning, comparative biology and taxonomic classification.</title>
        <authorList>
            <person name="Goeker M."/>
        </authorList>
    </citation>
    <scope>NUCLEOTIDE SEQUENCE [LARGE SCALE GENOMIC DNA]</scope>
    <source>
        <strain evidence="9 10">DSM 26407</strain>
    </source>
</reference>
<dbReference type="AlphaFoldDB" id="A0A369CD37"/>
<dbReference type="PROSITE" id="PS50109">
    <property type="entry name" value="HIS_KIN"/>
    <property type="match status" value="1"/>
</dbReference>
<evidence type="ECO:0000256" key="4">
    <source>
        <dbReference type="ARBA" id="ARBA00022679"/>
    </source>
</evidence>
<dbReference type="CDD" id="cd00075">
    <property type="entry name" value="HATPase"/>
    <property type="match status" value="1"/>
</dbReference>
<keyword evidence="10" id="KW-1185">Reference proteome</keyword>
<dbReference type="SMART" id="SM00387">
    <property type="entry name" value="HATPase_c"/>
    <property type="match status" value="1"/>
</dbReference>
<keyword evidence="4" id="KW-0808">Transferase</keyword>
<dbReference type="InterPro" id="IPR003594">
    <property type="entry name" value="HATPase_dom"/>
</dbReference>
<feature type="domain" description="Histidine kinase" evidence="8">
    <location>
        <begin position="253"/>
        <end position="479"/>
    </location>
</feature>
<dbReference type="Pfam" id="PF00512">
    <property type="entry name" value="HisKA"/>
    <property type="match status" value="1"/>
</dbReference>
<name>A0A369CD37_9GAMM</name>
<evidence type="ECO:0000256" key="7">
    <source>
        <dbReference type="SAM" id="Coils"/>
    </source>
</evidence>
<protein>
    <recommendedName>
        <fullName evidence="2">histidine kinase</fullName>
        <ecNumber evidence="2">2.7.13.3</ecNumber>
    </recommendedName>
</protein>
<dbReference type="SUPFAM" id="SSF47384">
    <property type="entry name" value="Homodimeric domain of signal transducing histidine kinase"/>
    <property type="match status" value="1"/>
</dbReference>
<keyword evidence="6" id="KW-0902">Two-component regulatory system</keyword>
<dbReference type="Proteomes" id="UP000252707">
    <property type="component" value="Unassembled WGS sequence"/>
</dbReference>
<gene>
    <name evidence="9" type="ORF">DFQ59_102166</name>
</gene>
<dbReference type="EMBL" id="QPJY01000002">
    <property type="protein sequence ID" value="RCX31819.1"/>
    <property type="molecule type" value="Genomic_DNA"/>
</dbReference>
<organism evidence="9 10">
    <name type="scientific">Thioalbus denitrificans</name>
    <dbReference type="NCBI Taxonomy" id="547122"/>
    <lineage>
        <taxon>Bacteria</taxon>
        <taxon>Pseudomonadati</taxon>
        <taxon>Pseudomonadota</taxon>
        <taxon>Gammaproteobacteria</taxon>
        <taxon>Chromatiales</taxon>
        <taxon>Ectothiorhodospiraceae</taxon>
        <taxon>Thioalbus</taxon>
    </lineage>
</organism>
<keyword evidence="7" id="KW-0175">Coiled coil</keyword>
<dbReference type="EC" id="2.7.13.3" evidence="2"/>
<dbReference type="OrthoDB" id="5555106at2"/>
<dbReference type="SUPFAM" id="SSF55874">
    <property type="entry name" value="ATPase domain of HSP90 chaperone/DNA topoisomerase II/histidine kinase"/>
    <property type="match status" value="1"/>
</dbReference>
<dbReference type="RefSeq" id="WP_114278661.1">
    <property type="nucleotide sequence ID" value="NZ_QPJY01000002.1"/>
</dbReference>
<dbReference type="Gene3D" id="3.30.565.10">
    <property type="entry name" value="Histidine kinase-like ATPase, C-terminal domain"/>
    <property type="match status" value="1"/>
</dbReference>
<dbReference type="FunFam" id="3.30.565.10:FF:000006">
    <property type="entry name" value="Sensor histidine kinase WalK"/>
    <property type="match status" value="1"/>
</dbReference>
<dbReference type="CDD" id="cd00082">
    <property type="entry name" value="HisKA"/>
    <property type="match status" value="1"/>
</dbReference>
<dbReference type="Pfam" id="PF02518">
    <property type="entry name" value="HATPase_c"/>
    <property type="match status" value="1"/>
</dbReference>
<dbReference type="GO" id="GO:0005886">
    <property type="term" value="C:plasma membrane"/>
    <property type="evidence" value="ECO:0007669"/>
    <property type="project" value="UniProtKB-ARBA"/>
</dbReference>
<evidence type="ECO:0000313" key="9">
    <source>
        <dbReference type="EMBL" id="RCX31819.1"/>
    </source>
</evidence>
<evidence type="ECO:0000256" key="6">
    <source>
        <dbReference type="ARBA" id="ARBA00023012"/>
    </source>
</evidence>
<dbReference type="GO" id="GO:0000155">
    <property type="term" value="F:phosphorelay sensor kinase activity"/>
    <property type="evidence" value="ECO:0007669"/>
    <property type="project" value="InterPro"/>
</dbReference>
<dbReference type="InterPro" id="IPR050736">
    <property type="entry name" value="Sensor_HK_Regulatory"/>
</dbReference>
<accession>A0A369CD37</accession>
<evidence type="ECO:0000259" key="8">
    <source>
        <dbReference type="PROSITE" id="PS50109"/>
    </source>
</evidence>
<comment type="catalytic activity">
    <reaction evidence="1">
        <text>ATP + protein L-histidine = ADP + protein N-phospho-L-histidine.</text>
        <dbReference type="EC" id="2.7.13.3"/>
    </reaction>
</comment>
<feature type="coiled-coil region" evidence="7">
    <location>
        <begin position="191"/>
        <end position="228"/>
    </location>
</feature>
<dbReference type="PANTHER" id="PTHR43711:SF26">
    <property type="entry name" value="SENSOR HISTIDINE KINASE RCSC"/>
    <property type="match status" value="1"/>
</dbReference>